<keyword evidence="4" id="KW-1185">Reference proteome</keyword>
<dbReference type="Pfam" id="PF04235">
    <property type="entry name" value="DUF418"/>
    <property type="match status" value="1"/>
</dbReference>
<name>A0A0C5VS96_9GAMM</name>
<feature type="domain" description="DUF418" evidence="2">
    <location>
        <begin position="213"/>
        <end position="371"/>
    </location>
</feature>
<feature type="transmembrane region" description="Helical" evidence="1">
    <location>
        <begin position="134"/>
        <end position="158"/>
    </location>
</feature>
<feature type="transmembrane region" description="Helical" evidence="1">
    <location>
        <begin position="309"/>
        <end position="328"/>
    </location>
</feature>
<organism evidence="3 4">
    <name type="scientific">Gynuella sunshinyii YC6258</name>
    <dbReference type="NCBI Taxonomy" id="1445510"/>
    <lineage>
        <taxon>Bacteria</taxon>
        <taxon>Pseudomonadati</taxon>
        <taxon>Pseudomonadota</taxon>
        <taxon>Gammaproteobacteria</taxon>
        <taxon>Oceanospirillales</taxon>
        <taxon>Saccharospirillaceae</taxon>
        <taxon>Gynuella</taxon>
    </lineage>
</organism>
<dbReference type="InterPro" id="IPR052529">
    <property type="entry name" value="Bact_Transport_Assoc"/>
</dbReference>
<dbReference type="HOGENOM" id="CLU_039610_0_0_6"/>
<dbReference type="AlphaFoldDB" id="A0A0C5VS96"/>
<gene>
    <name evidence="3" type="ORF">YC6258_04162</name>
</gene>
<dbReference type="InterPro" id="IPR007349">
    <property type="entry name" value="DUF418"/>
</dbReference>
<dbReference type="OrthoDB" id="9807744at2"/>
<keyword evidence="1" id="KW-1133">Transmembrane helix</keyword>
<dbReference type="EMBL" id="CP007142">
    <property type="protein sequence ID" value="AJQ96198.1"/>
    <property type="molecule type" value="Genomic_DNA"/>
</dbReference>
<feature type="transmembrane region" description="Helical" evidence="1">
    <location>
        <begin position="334"/>
        <end position="355"/>
    </location>
</feature>
<feature type="transmembrane region" description="Helical" evidence="1">
    <location>
        <begin position="12"/>
        <end position="30"/>
    </location>
</feature>
<accession>A0A0C5VS96</accession>
<feature type="transmembrane region" description="Helical" evidence="1">
    <location>
        <begin position="188"/>
        <end position="212"/>
    </location>
</feature>
<evidence type="ECO:0000313" key="4">
    <source>
        <dbReference type="Proteomes" id="UP000032266"/>
    </source>
</evidence>
<dbReference type="STRING" id="1445510.YC6258_04162"/>
<feature type="transmembrane region" description="Helical" evidence="1">
    <location>
        <begin position="261"/>
        <end position="288"/>
    </location>
</feature>
<keyword evidence="1" id="KW-0472">Membrane</keyword>
<proteinExistence type="predicted"/>
<evidence type="ECO:0000313" key="3">
    <source>
        <dbReference type="EMBL" id="AJQ96198.1"/>
    </source>
</evidence>
<dbReference type="KEGG" id="gsn:YC6258_04162"/>
<protein>
    <submittedName>
        <fullName evidence="3">Putative membrane protein</fullName>
    </submittedName>
</protein>
<feature type="transmembrane region" description="Helical" evidence="1">
    <location>
        <begin position="46"/>
        <end position="69"/>
    </location>
</feature>
<dbReference type="Proteomes" id="UP000032266">
    <property type="component" value="Chromosome"/>
</dbReference>
<keyword evidence="1" id="KW-0812">Transmembrane</keyword>
<reference evidence="3 4" key="1">
    <citation type="submission" date="2014-01" db="EMBL/GenBank/DDBJ databases">
        <title>Full genme sequencing of cellulolytic bacterium Gynuella sunshinyii YC6258T gen. nov., sp. nov.</title>
        <authorList>
            <person name="Khan H."/>
            <person name="Chung E.J."/>
            <person name="Chung Y.R."/>
        </authorList>
    </citation>
    <scope>NUCLEOTIDE SEQUENCE [LARGE SCALE GENOMIC DNA]</scope>
    <source>
        <strain evidence="3 4">YC6258</strain>
    </source>
</reference>
<feature type="transmembrane region" description="Helical" evidence="1">
    <location>
        <begin position="233"/>
        <end position="255"/>
    </location>
</feature>
<dbReference type="RefSeq" id="WP_044618263.1">
    <property type="nucleotide sequence ID" value="NZ_CP007142.1"/>
</dbReference>
<evidence type="ECO:0000256" key="1">
    <source>
        <dbReference type="SAM" id="Phobius"/>
    </source>
</evidence>
<dbReference type="PANTHER" id="PTHR30590:SF2">
    <property type="entry name" value="INNER MEMBRANE PROTEIN"/>
    <property type="match status" value="1"/>
</dbReference>
<evidence type="ECO:0000259" key="2">
    <source>
        <dbReference type="Pfam" id="PF04235"/>
    </source>
</evidence>
<feature type="transmembrane region" description="Helical" evidence="1">
    <location>
        <begin position="89"/>
        <end position="106"/>
    </location>
</feature>
<dbReference type="PANTHER" id="PTHR30590">
    <property type="entry name" value="INNER MEMBRANE PROTEIN"/>
    <property type="match status" value="1"/>
</dbReference>
<sequence>MAISRTHEVDIIRMAALIGICVVNVPFMALPSQSVMALPEAGIDKLAAFVIEAFLQLKFFILFSFIFGWGVTVQQKSAQLKGYAFHHRYWRRMFGLLMFGILHATLVFSGDILVLYALAGMVLWFVRDASPKKLMIIAASMLPVSMVFMAGLGLVWIADPADPELMMTSHYSLGSGYLEGTLARLNDWPYTFVLLVMLQGPIVFAGFAAGLAAGKSNFFEPGSQSFTALQRRLPLLLAIGVPLNLFYAMAAGHVLPSGFDVFVLLSFMGVAIGAPALSAVYLYGLVYLGRRVSIPDIFVLAGRNSLSSYVLQGVFAGFLFAAYGMSWFDLFGQASLLGVALVLAISVMLLVGVYARIFSRGPLESVLRKISGG</sequence>